<keyword evidence="2" id="KW-1185">Reference proteome</keyword>
<proteinExistence type="predicted"/>
<organism evidence="1 2">
    <name type="scientific">Corallococcus exercitus</name>
    <dbReference type="NCBI Taxonomy" id="2316736"/>
    <lineage>
        <taxon>Bacteria</taxon>
        <taxon>Pseudomonadati</taxon>
        <taxon>Myxococcota</taxon>
        <taxon>Myxococcia</taxon>
        <taxon>Myxococcales</taxon>
        <taxon>Cystobacterineae</taxon>
        <taxon>Myxococcaceae</taxon>
        <taxon>Corallococcus</taxon>
    </lineage>
</organism>
<name>A0A3A8IML0_9BACT</name>
<dbReference type="EMBL" id="JABFJV010000139">
    <property type="protein sequence ID" value="NOK36001.1"/>
    <property type="molecule type" value="Genomic_DNA"/>
</dbReference>
<sequence>MPSTPEIGAFIDELTGHTGLTAELLPSCDARLRPVSNLLETFYDGNGQGYLNDAAHRGLDARLALTARSTSIVVRDPSGRILSTVRMTPFAFEASELVGDALDTCEYSNHIELSRLVSWRSDEYRTLPTTLLLARALCWAAREHAGFVALAKLPQRRVFSRFGLTANHDTPLALPLRPGAGYWFLQARFDEIVQHAGRQIERLHAADPLFKPESTSP</sequence>
<dbReference type="AlphaFoldDB" id="A0A3A8IML0"/>
<accession>A0A3A8IML0</accession>
<evidence type="ECO:0000313" key="1">
    <source>
        <dbReference type="EMBL" id="NOK36001.1"/>
    </source>
</evidence>
<gene>
    <name evidence="1" type="ORF">HMI49_22625</name>
</gene>
<comment type="caution">
    <text evidence="1">The sequence shown here is derived from an EMBL/GenBank/DDBJ whole genome shotgun (WGS) entry which is preliminary data.</text>
</comment>
<protein>
    <recommendedName>
        <fullName evidence="3">GNAT family N-acetyltransferase</fullName>
    </recommendedName>
</protein>
<evidence type="ECO:0000313" key="2">
    <source>
        <dbReference type="Proteomes" id="UP000563426"/>
    </source>
</evidence>
<dbReference type="Proteomes" id="UP000563426">
    <property type="component" value="Unassembled WGS sequence"/>
</dbReference>
<reference evidence="1 2" key="1">
    <citation type="submission" date="2020-05" db="EMBL/GenBank/DDBJ databases">
        <authorList>
            <person name="Whitworth D."/>
        </authorList>
    </citation>
    <scope>NUCLEOTIDE SEQUENCE [LARGE SCALE GENOMIC DNA]</scope>
    <source>
        <strain evidence="1 2">AB043B</strain>
    </source>
</reference>
<dbReference type="OrthoDB" id="6860057at2"/>
<dbReference type="RefSeq" id="WP_120525154.1">
    <property type="nucleotide sequence ID" value="NZ_JABFJV010000139.1"/>
</dbReference>
<evidence type="ECO:0008006" key="3">
    <source>
        <dbReference type="Google" id="ProtNLM"/>
    </source>
</evidence>